<dbReference type="Pfam" id="PF05380">
    <property type="entry name" value="Peptidase_A17"/>
    <property type="match status" value="1"/>
</dbReference>
<organism evidence="1 2">
    <name type="scientific">Araneus ventricosus</name>
    <name type="common">Orbweaver spider</name>
    <name type="synonym">Epeira ventricosa</name>
    <dbReference type="NCBI Taxonomy" id="182803"/>
    <lineage>
        <taxon>Eukaryota</taxon>
        <taxon>Metazoa</taxon>
        <taxon>Ecdysozoa</taxon>
        <taxon>Arthropoda</taxon>
        <taxon>Chelicerata</taxon>
        <taxon>Arachnida</taxon>
        <taxon>Araneae</taxon>
        <taxon>Araneomorphae</taxon>
        <taxon>Entelegynae</taxon>
        <taxon>Araneoidea</taxon>
        <taxon>Araneidae</taxon>
        <taxon>Araneus</taxon>
    </lineage>
</organism>
<evidence type="ECO:0000313" key="2">
    <source>
        <dbReference type="Proteomes" id="UP000499080"/>
    </source>
</evidence>
<evidence type="ECO:0000313" key="1">
    <source>
        <dbReference type="EMBL" id="GBN78541.1"/>
    </source>
</evidence>
<reference evidence="1 2" key="1">
    <citation type="journal article" date="2019" name="Sci. Rep.">
        <title>Orb-weaving spider Araneus ventricosus genome elucidates the spidroin gene catalogue.</title>
        <authorList>
            <person name="Kono N."/>
            <person name="Nakamura H."/>
            <person name="Ohtoshi R."/>
            <person name="Moran D.A.P."/>
            <person name="Shinohara A."/>
            <person name="Yoshida Y."/>
            <person name="Fujiwara M."/>
            <person name="Mori M."/>
            <person name="Tomita M."/>
            <person name="Arakawa K."/>
        </authorList>
    </citation>
    <scope>NUCLEOTIDE SEQUENCE [LARGE SCALE GENOMIC DNA]</scope>
</reference>
<dbReference type="AlphaFoldDB" id="A0A4Y2RS96"/>
<dbReference type="InterPro" id="IPR008042">
    <property type="entry name" value="Retrotrans_Pao"/>
</dbReference>
<gene>
    <name evidence="1" type="ORF">AVEN_151640_1</name>
</gene>
<dbReference type="Proteomes" id="UP000499080">
    <property type="component" value="Unassembled WGS sequence"/>
</dbReference>
<name>A0A4Y2RS96_ARAVE</name>
<dbReference type="PANTHER" id="PTHR47331:SF1">
    <property type="entry name" value="GAG-LIKE PROTEIN"/>
    <property type="match status" value="1"/>
</dbReference>
<comment type="caution">
    <text evidence="1">The sequence shown here is derived from an EMBL/GenBank/DDBJ whole genome shotgun (WGS) entry which is preliminary data.</text>
</comment>
<keyword evidence="2" id="KW-1185">Reference proteome</keyword>
<proteinExistence type="predicted"/>
<dbReference type="OrthoDB" id="6435153at2759"/>
<dbReference type="EMBL" id="BGPR01018213">
    <property type="protein sequence ID" value="GBN78541.1"/>
    <property type="molecule type" value="Genomic_DNA"/>
</dbReference>
<accession>A0A4Y2RS96</accession>
<sequence length="445" mass="50036">MELHKWRTNASNLRSNISEEKEYSFSCSSETKALGILWDHLTDCFSFKVLPGPQNTKRAVLSNIGRIFDPLEVHGFADASERAYGAVVYLKSSAGERNCVHLLCSKSRVAPLKSISVPTLELCSALLLALLVKRVLRAIKLQINDVYLWSDSTIVLARIQHEPLELKTFVANRIAAIQELTKKEQWFYVSSENNLADVLSRGLAPEKLCNNELWWASPSFLQADFPVPMSTPNSNDGVYLSELKTSKPIFLTLNAKEKELFMDCLLSVTNSYLKLIRVMSFIFRFIFNSRNPHSLRSGPLTGDEVKAASEYLIKEVQHSNSAKGMRIAVWAIYFHTRSTEKEPLHSFCPAGETSWCKYHQAVSKGTTEQNSLPPAVMDAIKPIFNSLSHPELLNRCLGAYTQNTNESLNSVIWQICPKISAAVIGLQKLLSTNQLYVLMRDAWAD</sequence>
<dbReference type="PANTHER" id="PTHR47331">
    <property type="entry name" value="PHD-TYPE DOMAIN-CONTAINING PROTEIN"/>
    <property type="match status" value="1"/>
</dbReference>
<protein>
    <submittedName>
        <fullName evidence="1">Uncharacterized protein</fullName>
    </submittedName>
</protein>